<dbReference type="SUPFAM" id="SSF52540">
    <property type="entry name" value="P-loop containing nucleoside triphosphate hydrolases"/>
    <property type="match status" value="1"/>
</dbReference>
<sequence>MEIVIISGFLGGGKTTALNHLIENAKSQGQIPAVIMNEFGSKSVDSHLIDGSIGLSEIVNGCICCEMKSNVTNQLHEIYIDYQPDIVFIECSGIAHPLEVLDACLTPVLTPFSNVVSLTSVIDVHLFSKLAQLPKDIQNLIIAQMSYCSNFVLNKSDLISSDKLLNVIDTITTRHSNTPYFITSHGEVTLDNIKSDEIKKVEHFQGGKINHSTLGHSIFYFSHCWYKQSFINWVQALPNNIYRVKGFLTFEDSDVKKLVQYTNNNLNIVSSQLNIEDYVVVIGHNIDKEQLSNSIKHYHGLKLHQE</sequence>
<dbReference type="InterPro" id="IPR011629">
    <property type="entry name" value="CobW-like_C"/>
</dbReference>
<dbReference type="AlphaFoldDB" id="A0A3A0W535"/>
<evidence type="ECO:0000256" key="1">
    <source>
        <dbReference type="ARBA" id="ARBA00022741"/>
    </source>
</evidence>
<dbReference type="Pfam" id="PF02492">
    <property type="entry name" value="cobW"/>
    <property type="match status" value="1"/>
</dbReference>
<gene>
    <name evidence="8" type="ORF">BUZ14_07545</name>
</gene>
<name>A0A3A0W535_STAGA</name>
<comment type="similarity">
    <text evidence="4">Belongs to the SIMIBI class G3E GTPase family. ZNG1 subfamily.</text>
</comment>
<keyword evidence="3" id="KW-0143">Chaperone</keyword>
<protein>
    <submittedName>
        <fullName evidence="8">GTP-binding protein</fullName>
    </submittedName>
</protein>
<comment type="caution">
    <text evidence="8">The sequence shown here is derived from an EMBL/GenBank/DDBJ whole genome shotgun (WGS) entry which is preliminary data.</text>
</comment>
<evidence type="ECO:0000256" key="3">
    <source>
        <dbReference type="ARBA" id="ARBA00023186"/>
    </source>
</evidence>
<dbReference type="GO" id="GO:0005737">
    <property type="term" value="C:cytoplasm"/>
    <property type="evidence" value="ECO:0007669"/>
    <property type="project" value="TreeGrafter"/>
</dbReference>
<feature type="domain" description="CobW/HypB/UreG nucleotide-binding" evidence="6">
    <location>
        <begin position="3"/>
        <end position="174"/>
    </location>
</feature>
<dbReference type="GO" id="GO:0016787">
    <property type="term" value="F:hydrolase activity"/>
    <property type="evidence" value="ECO:0007669"/>
    <property type="project" value="UniProtKB-KW"/>
</dbReference>
<dbReference type="Proteomes" id="UP000265541">
    <property type="component" value="Unassembled WGS sequence"/>
</dbReference>
<evidence type="ECO:0000313" key="9">
    <source>
        <dbReference type="Proteomes" id="UP000265541"/>
    </source>
</evidence>
<evidence type="ECO:0000256" key="4">
    <source>
        <dbReference type="ARBA" id="ARBA00034320"/>
    </source>
</evidence>
<dbReference type="InterPro" id="IPR051316">
    <property type="entry name" value="Zinc-reg_GTPase_activator"/>
</dbReference>
<dbReference type="RefSeq" id="WP_119485247.1">
    <property type="nucleotide sequence ID" value="NZ_QYJN01000003.1"/>
</dbReference>
<dbReference type="InterPro" id="IPR003495">
    <property type="entry name" value="CobW/HypB/UreG_nucleotide-bd"/>
</dbReference>
<evidence type="ECO:0000259" key="6">
    <source>
        <dbReference type="Pfam" id="PF02492"/>
    </source>
</evidence>
<feature type="domain" description="CobW C-terminal" evidence="7">
    <location>
        <begin position="219"/>
        <end position="296"/>
    </location>
</feature>
<dbReference type="PANTHER" id="PTHR13748">
    <property type="entry name" value="COBW-RELATED"/>
    <property type="match status" value="1"/>
</dbReference>
<dbReference type="Gene3D" id="3.40.50.300">
    <property type="entry name" value="P-loop containing nucleotide triphosphate hydrolases"/>
    <property type="match status" value="1"/>
</dbReference>
<proteinExistence type="inferred from homology"/>
<organism evidence="8 9">
    <name type="scientific">Staphylococcus gallinarum</name>
    <dbReference type="NCBI Taxonomy" id="1293"/>
    <lineage>
        <taxon>Bacteria</taxon>
        <taxon>Bacillati</taxon>
        <taxon>Bacillota</taxon>
        <taxon>Bacilli</taxon>
        <taxon>Bacillales</taxon>
        <taxon>Staphylococcaceae</taxon>
        <taxon>Staphylococcus</taxon>
    </lineage>
</organism>
<dbReference type="GO" id="GO:0000166">
    <property type="term" value="F:nucleotide binding"/>
    <property type="evidence" value="ECO:0007669"/>
    <property type="project" value="UniProtKB-KW"/>
</dbReference>
<dbReference type="InterPro" id="IPR027417">
    <property type="entry name" value="P-loop_NTPase"/>
</dbReference>
<evidence type="ECO:0000256" key="2">
    <source>
        <dbReference type="ARBA" id="ARBA00022801"/>
    </source>
</evidence>
<dbReference type="Pfam" id="PF07683">
    <property type="entry name" value="CobW_C"/>
    <property type="match status" value="1"/>
</dbReference>
<comment type="catalytic activity">
    <reaction evidence="5">
        <text>GTP + H2O = GDP + phosphate + H(+)</text>
        <dbReference type="Rhea" id="RHEA:19669"/>
        <dbReference type="ChEBI" id="CHEBI:15377"/>
        <dbReference type="ChEBI" id="CHEBI:15378"/>
        <dbReference type="ChEBI" id="CHEBI:37565"/>
        <dbReference type="ChEBI" id="CHEBI:43474"/>
        <dbReference type="ChEBI" id="CHEBI:58189"/>
    </reaction>
    <physiologicalReaction direction="left-to-right" evidence="5">
        <dbReference type="Rhea" id="RHEA:19670"/>
    </physiologicalReaction>
</comment>
<dbReference type="EMBL" id="QYJN01000003">
    <property type="protein sequence ID" value="RIP35017.1"/>
    <property type="molecule type" value="Genomic_DNA"/>
</dbReference>
<keyword evidence="2" id="KW-0378">Hydrolase</keyword>
<evidence type="ECO:0000256" key="5">
    <source>
        <dbReference type="ARBA" id="ARBA00049117"/>
    </source>
</evidence>
<evidence type="ECO:0000313" key="8">
    <source>
        <dbReference type="EMBL" id="RIP35017.1"/>
    </source>
</evidence>
<dbReference type="PANTHER" id="PTHR13748:SF62">
    <property type="entry name" value="COBW DOMAIN-CONTAINING PROTEIN"/>
    <property type="match status" value="1"/>
</dbReference>
<dbReference type="InterPro" id="IPR036627">
    <property type="entry name" value="CobW-likC_sf"/>
</dbReference>
<evidence type="ECO:0000259" key="7">
    <source>
        <dbReference type="Pfam" id="PF07683"/>
    </source>
</evidence>
<accession>A0A3A0W535</accession>
<keyword evidence="1" id="KW-0547">Nucleotide-binding</keyword>
<dbReference type="Gene3D" id="3.30.1220.10">
    <property type="entry name" value="CobW-like, C-terminal domain"/>
    <property type="match status" value="1"/>
</dbReference>
<reference evidence="8 9" key="1">
    <citation type="journal article" date="2016" name="Front. Microbiol.">
        <title>Comprehensive Phylogenetic Analysis of Bovine Non-aureus Staphylococci Species Based on Whole-Genome Sequencing.</title>
        <authorList>
            <person name="Naushad S."/>
            <person name="Barkema H.W."/>
            <person name="Luby C."/>
            <person name="Condas L.A."/>
            <person name="Nobrega D.B."/>
            <person name="Carson D.A."/>
            <person name="De Buck J."/>
        </authorList>
    </citation>
    <scope>NUCLEOTIDE SEQUENCE [LARGE SCALE GENOMIC DNA]</scope>
    <source>
        <strain evidence="8 9">SNUC 4781</strain>
    </source>
</reference>
<dbReference type="OrthoDB" id="9808822at2"/>